<feature type="transmembrane region" description="Helical" evidence="1">
    <location>
        <begin position="98"/>
        <end position="127"/>
    </location>
</feature>
<dbReference type="PANTHER" id="PTHR32251">
    <property type="entry name" value="3-OXO-5-ALPHA-STEROID 4-DEHYDROGENASE"/>
    <property type="match status" value="1"/>
</dbReference>
<proteinExistence type="predicted"/>
<keyword evidence="1" id="KW-0472">Membrane</keyword>
<dbReference type="GO" id="GO:0016020">
    <property type="term" value="C:membrane"/>
    <property type="evidence" value="ECO:0007669"/>
    <property type="project" value="TreeGrafter"/>
</dbReference>
<feature type="transmembrane region" description="Helical" evidence="1">
    <location>
        <begin position="57"/>
        <end position="77"/>
    </location>
</feature>
<name>A0A484HEL3_9BACT</name>
<dbReference type="EMBL" id="CAACVI010000012">
    <property type="protein sequence ID" value="VEN73648.1"/>
    <property type="molecule type" value="Genomic_DNA"/>
</dbReference>
<gene>
    <name evidence="2" type="ORF">EPICR_20115</name>
</gene>
<accession>A0A484HEL3</accession>
<organism evidence="2">
    <name type="scientific">uncultured Desulfobacteraceae bacterium</name>
    <dbReference type="NCBI Taxonomy" id="218296"/>
    <lineage>
        <taxon>Bacteria</taxon>
        <taxon>Pseudomonadati</taxon>
        <taxon>Thermodesulfobacteriota</taxon>
        <taxon>Desulfobacteria</taxon>
        <taxon>Desulfobacterales</taxon>
        <taxon>Desulfobacteraceae</taxon>
        <taxon>environmental samples</taxon>
    </lineage>
</organism>
<dbReference type="AlphaFoldDB" id="A0A484HEL3"/>
<feature type="transmembrane region" description="Helical" evidence="1">
    <location>
        <begin position="6"/>
        <end position="25"/>
    </location>
</feature>
<dbReference type="PANTHER" id="PTHR32251:SF17">
    <property type="entry name" value="STEROID 5-ALPHA REDUCTASE C-TERMINAL DOMAIN-CONTAINING PROTEIN"/>
    <property type="match status" value="1"/>
</dbReference>
<keyword evidence="1" id="KW-0812">Transmembrane</keyword>
<feature type="transmembrane region" description="Helical" evidence="1">
    <location>
        <begin position="133"/>
        <end position="150"/>
    </location>
</feature>
<dbReference type="Pfam" id="PF06966">
    <property type="entry name" value="DUF1295"/>
    <property type="match status" value="1"/>
</dbReference>
<feature type="transmembrane region" description="Helical" evidence="1">
    <location>
        <begin position="205"/>
        <end position="228"/>
    </location>
</feature>
<protein>
    <submittedName>
        <fullName evidence="2">Uncharacterized protein</fullName>
    </submittedName>
</protein>
<dbReference type="InterPro" id="IPR010721">
    <property type="entry name" value="UstE-like"/>
</dbReference>
<evidence type="ECO:0000256" key="1">
    <source>
        <dbReference type="SAM" id="Phobius"/>
    </source>
</evidence>
<sequence length="268" mass="30814">MTDIFLKSALVIWIYATVWFGVSIVKQRNDVADIAWGPGYILVCLACLFFGESSPRLFLLCALILIWGIRLAAHIYVRNQKKKEDSRYLKWRREWRRFFYIRSYLQVFALQGFFLLLIVCPAVIVSAFPQPALGVWDLIGTGVWLVGFYFEAVGDFQLARFAGDPANRGKILKTGLWRYSRHPNYFGEVCLWWGIFLIACASPKGLYAIVSPLTITVLILLVSGIPMLEKPYEGDPEYEAYKRATSAFFPRPPKKVQGDDWRDRSDVF</sequence>
<evidence type="ECO:0000313" key="2">
    <source>
        <dbReference type="EMBL" id="VEN73648.1"/>
    </source>
</evidence>
<keyword evidence="1" id="KW-1133">Transmembrane helix</keyword>
<dbReference type="Gene3D" id="1.20.120.1630">
    <property type="match status" value="1"/>
</dbReference>
<dbReference type="PROSITE" id="PS50244">
    <property type="entry name" value="S5A_REDUCTASE"/>
    <property type="match status" value="1"/>
</dbReference>
<feature type="transmembrane region" description="Helical" evidence="1">
    <location>
        <begin position="32"/>
        <end position="51"/>
    </location>
</feature>
<reference evidence="2" key="1">
    <citation type="submission" date="2019-01" db="EMBL/GenBank/DDBJ databases">
        <authorList>
            <consortium name="Genoscope - CEA"/>
            <person name="William W."/>
        </authorList>
    </citation>
    <scope>NUCLEOTIDE SEQUENCE</scope>
    <source>
        <strain evidence="2">CR-1</strain>
    </source>
</reference>